<gene>
    <name evidence="2" type="ORF">LCGC14_1850680</name>
</gene>
<accession>A0A0F9J9S2</accession>
<keyword evidence="1" id="KW-0472">Membrane</keyword>
<keyword evidence="1" id="KW-1133">Transmembrane helix</keyword>
<sequence>MKSDALKWARKQGLSTTHFVQAETLRQLCRITIVLQIIAAGVLSNAVIALVGVWLR</sequence>
<reference evidence="2" key="1">
    <citation type="journal article" date="2015" name="Nature">
        <title>Complex archaea that bridge the gap between prokaryotes and eukaryotes.</title>
        <authorList>
            <person name="Spang A."/>
            <person name="Saw J.H."/>
            <person name="Jorgensen S.L."/>
            <person name="Zaremba-Niedzwiedzka K."/>
            <person name="Martijn J."/>
            <person name="Lind A.E."/>
            <person name="van Eijk R."/>
            <person name="Schleper C."/>
            <person name="Guy L."/>
            <person name="Ettema T.J."/>
        </authorList>
    </citation>
    <scope>NUCLEOTIDE SEQUENCE</scope>
</reference>
<evidence type="ECO:0000256" key="1">
    <source>
        <dbReference type="SAM" id="Phobius"/>
    </source>
</evidence>
<feature type="transmembrane region" description="Helical" evidence="1">
    <location>
        <begin position="33"/>
        <end position="55"/>
    </location>
</feature>
<protein>
    <submittedName>
        <fullName evidence="2">Uncharacterized protein</fullName>
    </submittedName>
</protein>
<name>A0A0F9J9S2_9ZZZZ</name>
<dbReference type="AlphaFoldDB" id="A0A0F9J9S2"/>
<dbReference type="EMBL" id="LAZR01018587">
    <property type="protein sequence ID" value="KKL95827.1"/>
    <property type="molecule type" value="Genomic_DNA"/>
</dbReference>
<comment type="caution">
    <text evidence="2">The sequence shown here is derived from an EMBL/GenBank/DDBJ whole genome shotgun (WGS) entry which is preliminary data.</text>
</comment>
<proteinExistence type="predicted"/>
<evidence type="ECO:0000313" key="2">
    <source>
        <dbReference type="EMBL" id="KKL95827.1"/>
    </source>
</evidence>
<organism evidence="2">
    <name type="scientific">marine sediment metagenome</name>
    <dbReference type="NCBI Taxonomy" id="412755"/>
    <lineage>
        <taxon>unclassified sequences</taxon>
        <taxon>metagenomes</taxon>
        <taxon>ecological metagenomes</taxon>
    </lineage>
</organism>
<keyword evidence="1" id="KW-0812">Transmembrane</keyword>